<dbReference type="STRING" id="1141098.A0A1Y2DJ82"/>
<evidence type="ECO:0000256" key="2">
    <source>
        <dbReference type="ARBA" id="ARBA00022692"/>
    </source>
</evidence>
<evidence type="ECO:0000256" key="3">
    <source>
        <dbReference type="ARBA" id="ARBA00022989"/>
    </source>
</evidence>
<feature type="transmembrane region" description="Helical" evidence="5">
    <location>
        <begin position="156"/>
        <end position="181"/>
    </location>
</feature>
<reference evidence="6 7" key="1">
    <citation type="submission" date="2016-07" db="EMBL/GenBank/DDBJ databases">
        <title>Pervasive Adenine N6-methylation of Active Genes in Fungi.</title>
        <authorList>
            <consortium name="DOE Joint Genome Institute"/>
            <person name="Mondo S.J."/>
            <person name="Dannebaum R.O."/>
            <person name="Kuo R.C."/>
            <person name="Labutti K."/>
            <person name="Haridas S."/>
            <person name="Kuo A."/>
            <person name="Salamov A."/>
            <person name="Ahrendt S.R."/>
            <person name="Lipzen A."/>
            <person name="Sullivan W."/>
            <person name="Andreopoulos W.B."/>
            <person name="Clum A."/>
            <person name="Lindquist E."/>
            <person name="Daum C."/>
            <person name="Ramamoorthy G.K."/>
            <person name="Gryganskyi A."/>
            <person name="Culley D."/>
            <person name="Magnuson J.K."/>
            <person name="James T.Y."/>
            <person name="O'Malley M.A."/>
            <person name="Stajich J.E."/>
            <person name="Spatafora J.W."/>
            <person name="Visel A."/>
            <person name="Grigoriev I.V."/>
        </authorList>
    </citation>
    <scope>NUCLEOTIDE SEQUENCE [LARGE SCALE GENOMIC DNA]</scope>
    <source>
        <strain evidence="6 7">CBS 129021</strain>
    </source>
</reference>
<dbReference type="InParanoid" id="A0A1Y2DJ82"/>
<sequence>MMERTGPWPCLIVAVGLLVLGSVVFIFVPDNKRQHEAKDADDQTGDNSMQAVQQLHEAFSILNSTSLLILFLVALTSSPVGPSTLAFLVQYASNCFSLLIFTTGFIDRPAMAMSTWFSWCLSYPTSPRLVLGCEVLRRVPGLSNERDHDLVQAPSAAVLGLAPNLPVFCVGMLFLTAGSGYSSFTRCLISDYIEPEHRLRIFALVSMVEMLGNISSQLMLLALLSFSLELGGKWLGLP</sequence>
<evidence type="ECO:0000256" key="5">
    <source>
        <dbReference type="SAM" id="Phobius"/>
    </source>
</evidence>
<feature type="transmembrane region" description="Helical" evidence="5">
    <location>
        <begin position="201"/>
        <end position="224"/>
    </location>
</feature>
<dbReference type="GO" id="GO:0016020">
    <property type="term" value="C:membrane"/>
    <property type="evidence" value="ECO:0007669"/>
    <property type="project" value="UniProtKB-SubCell"/>
</dbReference>
<proteinExistence type="predicted"/>
<comment type="caution">
    <text evidence="6">The sequence shown here is derived from an EMBL/GenBank/DDBJ whole genome shotgun (WGS) entry which is preliminary data.</text>
</comment>
<dbReference type="GeneID" id="63777289"/>
<name>A0A1Y2DJ82_9PEZI</name>
<evidence type="ECO:0000256" key="1">
    <source>
        <dbReference type="ARBA" id="ARBA00004141"/>
    </source>
</evidence>
<dbReference type="GO" id="GO:0022857">
    <property type="term" value="F:transmembrane transporter activity"/>
    <property type="evidence" value="ECO:0007669"/>
    <property type="project" value="TreeGrafter"/>
</dbReference>
<dbReference type="RefSeq" id="XP_040712002.1">
    <property type="nucleotide sequence ID" value="XM_040861077.1"/>
</dbReference>
<dbReference type="Proteomes" id="UP000193689">
    <property type="component" value="Unassembled WGS sequence"/>
</dbReference>
<evidence type="ECO:0000313" key="6">
    <source>
        <dbReference type="EMBL" id="ORY59308.1"/>
    </source>
</evidence>
<accession>A0A1Y2DJ82</accession>
<evidence type="ECO:0008006" key="8">
    <source>
        <dbReference type="Google" id="ProtNLM"/>
    </source>
</evidence>
<dbReference type="PANTHER" id="PTHR23507:SF1">
    <property type="entry name" value="FI18259P1-RELATED"/>
    <property type="match status" value="1"/>
</dbReference>
<protein>
    <recommendedName>
        <fullName evidence="8">Major facilitator superfamily domain-containing protein</fullName>
    </recommendedName>
</protein>
<comment type="subcellular location">
    <subcellularLocation>
        <location evidence="1">Membrane</location>
        <topology evidence="1">Multi-pass membrane protein</topology>
    </subcellularLocation>
</comment>
<gene>
    <name evidence="6" type="ORF">BCR38DRAFT_446220</name>
</gene>
<feature type="transmembrane region" description="Helical" evidence="5">
    <location>
        <begin position="6"/>
        <end position="28"/>
    </location>
</feature>
<evidence type="ECO:0000256" key="4">
    <source>
        <dbReference type="ARBA" id="ARBA00023136"/>
    </source>
</evidence>
<dbReference type="SUPFAM" id="SSF103473">
    <property type="entry name" value="MFS general substrate transporter"/>
    <property type="match status" value="1"/>
</dbReference>
<keyword evidence="4 5" id="KW-0472">Membrane</keyword>
<dbReference type="EMBL" id="MCFJ01000014">
    <property type="protein sequence ID" value="ORY59308.1"/>
    <property type="molecule type" value="Genomic_DNA"/>
</dbReference>
<dbReference type="OrthoDB" id="3026777at2759"/>
<dbReference type="PANTHER" id="PTHR23507">
    <property type="entry name" value="ZGC:174356"/>
    <property type="match status" value="1"/>
</dbReference>
<dbReference type="Gene3D" id="1.20.1250.20">
    <property type="entry name" value="MFS general substrate transporter like domains"/>
    <property type="match status" value="1"/>
</dbReference>
<evidence type="ECO:0000313" key="7">
    <source>
        <dbReference type="Proteomes" id="UP000193689"/>
    </source>
</evidence>
<keyword evidence="7" id="KW-1185">Reference proteome</keyword>
<keyword evidence="2 5" id="KW-0812">Transmembrane</keyword>
<keyword evidence="3 5" id="KW-1133">Transmembrane helix</keyword>
<dbReference type="InterPro" id="IPR036259">
    <property type="entry name" value="MFS_trans_sf"/>
</dbReference>
<dbReference type="AlphaFoldDB" id="A0A1Y2DJ82"/>
<organism evidence="6 7">
    <name type="scientific">Pseudomassariella vexata</name>
    <dbReference type="NCBI Taxonomy" id="1141098"/>
    <lineage>
        <taxon>Eukaryota</taxon>
        <taxon>Fungi</taxon>
        <taxon>Dikarya</taxon>
        <taxon>Ascomycota</taxon>
        <taxon>Pezizomycotina</taxon>
        <taxon>Sordariomycetes</taxon>
        <taxon>Xylariomycetidae</taxon>
        <taxon>Amphisphaeriales</taxon>
        <taxon>Pseudomassariaceae</taxon>
        <taxon>Pseudomassariella</taxon>
    </lineage>
</organism>